<dbReference type="OrthoDB" id="9758772at2"/>
<dbReference type="InterPro" id="IPR032675">
    <property type="entry name" value="LRR_dom_sf"/>
</dbReference>
<gene>
    <name evidence="5" type="ORF">DDQ50_16380</name>
</gene>
<evidence type="ECO:0000256" key="3">
    <source>
        <dbReference type="ARBA" id="ARBA00022801"/>
    </source>
</evidence>
<dbReference type="GO" id="GO:0052689">
    <property type="term" value="F:carboxylic ester hydrolase activity"/>
    <property type="evidence" value="ECO:0007669"/>
    <property type="project" value="UniProtKB-KW"/>
</dbReference>
<evidence type="ECO:0008006" key="7">
    <source>
        <dbReference type="Google" id="ProtNLM"/>
    </source>
</evidence>
<dbReference type="PROSITE" id="PS51450">
    <property type="entry name" value="LRR"/>
    <property type="match status" value="1"/>
</dbReference>
<keyword evidence="4" id="KW-1015">Disulfide bond</keyword>
<dbReference type="PANTHER" id="PTHR33630:SF9">
    <property type="entry name" value="CUTINASE 4"/>
    <property type="match status" value="1"/>
</dbReference>
<evidence type="ECO:0000313" key="6">
    <source>
        <dbReference type="Proteomes" id="UP000244893"/>
    </source>
</evidence>
<name>A0A2V1HLF9_9MICO</name>
<evidence type="ECO:0000256" key="4">
    <source>
        <dbReference type="ARBA" id="ARBA00023157"/>
    </source>
</evidence>
<accession>A0A2V1HLF9</accession>
<proteinExistence type="inferred from homology"/>
<evidence type="ECO:0000256" key="2">
    <source>
        <dbReference type="ARBA" id="ARBA00022487"/>
    </source>
</evidence>
<evidence type="ECO:0000313" key="5">
    <source>
        <dbReference type="EMBL" id="PVZ93275.1"/>
    </source>
</evidence>
<reference evidence="5 6" key="1">
    <citation type="submission" date="2018-05" db="EMBL/GenBank/DDBJ databases">
        <title>Amnibacterium sp. M8JJ-5, whole genome shotgun sequence.</title>
        <authorList>
            <person name="Tuo L."/>
        </authorList>
    </citation>
    <scope>NUCLEOTIDE SEQUENCE [LARGE SCALE GENOMIC DNA]</scope>
    <source>
        <strain evidence="5 6">M8JJ-5</strain>
    </source>
</reference>
<dbReference type="Gene3D" id="3.80.10.10">
    <property type="entry name" value="Ribonuclease Inhibitor"/>
    <property type="match status" value="1"/>
</dbReference>
<dbReference type="Pfam" id="PF01083">
    <property type="entry name" value="Cutinase"/>
    <property type="match status" value="1"/>
</dbReference>
<dbReference type="SMART" id="SM01110">
    <property type="entry name" value="Cutinase"/>
    <property type="match status" value="1"/>
</dbReference>
<evidence type="ECO:0000256" key="1">
    <source>
        <dbReference type="ARBA" id="ARBA00007534"/>
    </source>
</evidence>
<dbReference type="Gene3D" id="3.40.50.1820">
    <property type="entry name" value="alpha/beta hydrolase"/>
    <property type="match status" value="1"/>
</dbReference>
<dbReference type="InterPro" id="IPR001611">
    <property type="entry name" value="Leu-rich_rpt"/>
</dbReference>
<dbReference type="AlphaFoldDB" id="A0A2V1HLF9"/>
<dbReference type="PANTHER" id="PTHR33630">
    <property type="entry name" value="CUTINASE RV1984C-RELATED-RELATED"/>
    <property type="match status" value="1"/>
</dbReference>
<comment type="similarity">
    <text evidence="1">Belongs to the cutinase family.</text>
</comment>
<dbReference type="SUPFAM" id="SSF52058">
    <property type="entry name" value="L domain-like"/>
    <property type="match status" value="1"/>
</dbReference>
<dbReference type="SUPFAM" id="SSF53474">
    <property type="entry name" value="alpha/beta-Hydrolases"/>
    <property type="match status" value="1"/>
</dbReference>
<dbReference type="InterPro" id="IPR000675">
    <property type="entry name" value="Cutinase/axe"/>
</dbReference>
<organism evidence="5 6">
    <name type="scientific">Amnibacterium flavum</name>
    <dbReference type="NCBI Taxonomy" id="2173173"/>
    <lineage>
        <taxon>Bacteria</taxon>
        <taxon>Bacillati</taxon>
        <taxon>Actinomycetota</taxon>
        <taxon>Actinomycetes</taxon>
        <taxon>Micrococcales</taxon>
        <taxon>Microbacteriaceae</taxon>
        <taxon>Amnibacterium</taxon>
    </lineage>
</organism>
<sequence>MRTLHKGAPLRPFTRIRSTLLPSLLAVTLVATLVGTTAPTKADAAVLPGNWSLASSAAPNQPCADVLFIGVPGSGELDDMGKTVRAVRDNFKARLDQAPNQIKVRQVYIDYQPAAVAILGFDLLGLPPAGRFAYFESIDRGAAELNKVLADSANRCKTEKWVLAGYSQGALVTNLATTYDPKFYAGIYLLGDPSQYPYRAGTTYGGAPKATATGIYDQLGRLKLNKDLRLLTYTACHARDAVCDNSGWLGLFTKMGPKKAVDTGLAAHTNYATKPNEIYPTTTAIVQRLLKINKPRPTPPVENGVISDPALADCIKQALQVIGVATANPTATEVAQLANLSCTHDQIGQPNFDVASLEGLQHATNLQLLTINSTKLADLTPIQNLPNLEIVEVHALITDPSPLATLPKLRRGNLSGNQIVDIRSIDVLVRSRVIIAANQVVSLPNVPVNATYPLPDIWGTSSPYSESSQLTPGLLLSGMPEGLPRNFSLKDNHFLVTWTETGLGELWWYNSDLCTQCFDFGFSGKFVQQVD</sequence>
<keyword evidence="2" id="KW-0719">Serine esterase</keyword>
<dbReference type="InterPro" id="IPR029058">
    <property type="entry name" value="AB_hydrolase_fold"/>
</dbReference>
<comment type="caution">
    <text evidence="5">The sequence shown here is derived from an EMBL/GenBank/DDBJ whole genome shotgun (WGS) entry which is preliminary data.</text>
</comment>
<keyword evidence="3" id="KW-0378">Hydrolase</keyword>
<keyword evidence="6" id="KW-1185">Reference proteome</keyword>
<dbReference type="Proteomes" id="UP000244893">
    <property type="component" value="Unassembled WGS sequence"/>
</dbReference>
<dbReference type="EMBL" id="QEOP01000005">
    <property type="protein sequence ID" value="PVZ93275.1"/>
    <property type="molecule type" value="Genomic_DNA"/>
</dbReference>
<protein>
    <recommendedName>
        <fullName evidence="7">Cutinase family protein</fullName>
    </recommendedName>
</protein>